<sequence length="113" mass="12047">MELKGFRRSTVTSLLSIAIAVILCVVGTFSNSWWTILKSFASMVQILVLASVYGKISTAMASALTLPSDLLYYQTLPVGICAISGISCIPAAVGMLYWRLVTTGTVRKAAVVV</sequence>
<feature type="transmembrane region" description="Helical" evidence="1">
    <location>
        <begin position="12"/>
        <end position="34"/>
    </location>
</feature>
<organism evidence="2 3">
    <name type="scientific">Mya arenaria</name>
    <name type="common">Soft-shell clam</name>
    <dbReference type="NCBI Taxonomy" id="6604"/>
    <lineage>
        <taxon>Eukaryota</taxon>
        <taxon>Metazoa</taxon>
        <taxon>Spiralia</taxon>
        <taxon>Lophotrochozoa</taxon>
        <taxon>Mollusca</taxon>
        <taxon>Bivalvia</taxon>
        <taxon>Autobranchia</taxon>
        <taxon>Heteroconchia</taxon>
        <taxon>Euheterodonta</taxon>
        <taxon>Imparidentia</taxon>
        <taxon>Neoheterodontei</taxon>
        <taxon>Myida</taxon>
        <taxon>Myoidea</taxon>
        <taxon>Myidae</taxon>
        <taxon>Mya</taxon>
    </lineage>
</organism>
<keyword evidence="1" id="KW-0812">Transmembrane</keyword>
<accession>A0ABY7G4P7</accession>
<evidence type="ECO:0000313" key="2">
    <source>
        <dbReference type="EMBL" id="WAR29130.1"/>
    </source>
</evidence>
<evidence type="ECO:0000313" key="3">
    <source>
        <dbReference type="Proteomes" id="UP001164746"/>
    </source>
</evidence>
<protein>
    <submittedName>
        <fullName evidence="2">Uncharacterized protein</fullName>
    </submittedName>
</protein>
<keyword evidence="3" id="KW-1185">Reference proteome</keyword>
<dbReference type="EMBL" id="CP111027">
    <property type="protein sequence ID" value="WAR29130.1"/>
    <property type="molecule type" value="Genomic_DNA"/>
</dbReference>
<proteinExistence type="predicted"/>
<reference evidence="2" key="1">
    <citation type="submission" date="2022-11" db="EMBL/GenBank/DDBJ databases">
        <title>Centuries of genome instability and evolution in soft-shell clam transmissible cancer (bioRxiv).</title>
        <authorList>
            <person name="Hart S.F.M."/>
            <person name="Yonemitsu M.A."/>
            <person name="Giersch R.M."/>
            <person name="Beal B.F."/>
            <person name="Arriagada G."/>
            <person name="Davis B.W."/>
            <person name="Ostrander E.A."/>
            <person name="Goff S.P."/>
            <person name="Metzger M.J."/>
        </authorList>
    </citation>
    <scope>NUCLEOTIDE SEQUENCE</scope>
    <source>
        <strain evidence="2">MELC-2E11</strain>
        <tissue evidence="2">Siphon/mantle</tissue>
    </source>
</reference>
<keyword evidence="1" id="KW-0472">Membrane</keyword>
<feature type="transmembrane region" description="Helical" evidence="1">
    <location>
        <begin position="76"/>
        <end position="98"/>
    </location>
</feature>
<dbReference type="Proteomes" id="UP001164746">
    <property type="component" value="Chromosome 16"/>
</dbReference>
<gene>
    <name evidence="2" type="ORF">MAR_002698</name>
</gene>
<feature type="transmembrane region" description="Helical" evidence="1">
    <location>
        <begin position="46"/>
        <end position="64"/>
    </location>
</feature>
<name>A0ABY7G4P7_MYAAR</name>
<keyword evidence="1" id="KW-1133">Transmembrane helix</keyword>
<evidence type="ECO:0000256" key="1">
    <source>
        <dbReference type="SAM" id="Phobius"/>
    </source>
</evidence>